<comment type="caution">
    <text evidence="4">The sequence shown here is derived from an EMBL/GenBank/DDBJ whole genome shotgun (WGS) entry which is preliminary data.</text>
</comment>
<reference evidence="4" key="1">
    <citation type="submission" date="2023-08" db="EMBL/GenBank/DDBJ databases">
        <authorList>
            <person name="Audoor S."/>
            <person name="Bilcke G."/>
        </authorList>
    </citation>
    <scope>NUCLEOTIDE SEQUENCE</scope>
</reference>
<dbReference type="InterPro" id="IPR046341">
    <property type="entry name" value="SET_dom_sf"/>
</dbReference>
<evidence type="ECO:0000256" key="1">
    <source>
        <dbReference type="SAM" id="MobiDB-lite"/>
    </source>
</evidence>
<gene>
    <name evidence="4" type="ORF">CYCCA115_LOCUS9312</name>
</gene>
<name>A0AAD2CSM7_9STRA</name>
<dbReference type="SUPFAM" id="SSF82199">
    <property type="entry name" value="SET domain"/>
    <property type="match status" value="2"/>
</dbReference>
<feature type="compositionally biased region" description="Acidic residues" evidence="1">
    <location>
        <begin position="419"/>
        <end position="430"/>
    </location>
</feature>
<feature type="chain" id="PRO_5041961587" description="SET domain-containing protein" evidence="2">
    <location>
        <begin position="23"/>
        <end position="707"/>
    </location>
</feature>
<dbReference type="EMBL" id="CAKOGP040001335">
    <property type="protein sequence ID" value="CAJ1945168.1"/>
    <property type="molecule type" value="Genomic_DNA"/>
</dbReference>
<protein>
    <recommendedName>
        <fullName evidence="3">SET domain-containing protein</fullName>
    </recommendedName>
</protein>
<keyword evidence="2" id="KW-0732">Signal</keyword>
<dbReference type="Gene3D" id="2.170.270.10">
    <property type="entry name" value="SET domain"/>
    <property type="match status" value="1"/>
</dbReference>
<accession>A0AAD2CSM7</accession>
<dbReference type="Proteomes" id="UP001295423">
    <property type="component" value="Unassembled WGS sequence"/>
</dbReference>
<dbReference type="Gene3D" id="3.90.1410.10">
    <property type="entry name" value="set domain protein methyltransferase, domain 1"/>
    <property type="match status" value="1"/>
</dbReference>
<dbReference type="PROSITE" id="PS50280">
    <property type="entry name" value="SET"/>
    <property type="match status" value="1"/>
</dbReference>
<keyword evidence="5" id="KW-1185">Reference proteome</keyword>
<organism evidence="4 5">
    <name type="scientific">Cylindrotheca closterium</name>
    <dbReference type="NCBI Taxonomy" id="2856"/>
    <lineage>
        <taxon>Eukaryota</taxon>
        <taxon>Sar</taxon>
        <taxon>Stramenopiles</taxon>
        <taxon>Ochrophyta</taxon>
        <taxon>Bacillariophyta</taxon>
        <taxon>Bacillariophyceae</taxon>
        <taxon>Bacillariophycidae</taxon>
        <taxon>Bacillariales</taxon>
        <taxon>Bacillariaceae</taxon>
        <taxon>Cylindrotheca</taxon>
    </lineage>
</organism>
<feature type="signal peptide" evidence="2">
    <location>
        <begin position="1"/>
        <end position="22"/>
    </location>
</feature>
<feature type="compositionally biased region" description="Basic and acidic residues" evidence="1">
    <location>
        <begin position="431"/>
        <end position="441"/>
    </location>
</feature>
<feature type="region of interest" description="Disordered" evidence="1">
    <location>
        <begin position="412"/>
        <end position="444"/>
    </location>
</feature>
<evidence type="ECO:0000313" key="5">
    <source>
        <dbReference type="Proteomes" id="UP001295423"/>
    </source>
</evidence>
<evidence type="ECO:0000256" key="2">
    <source>
        <dbReference type="SAM" id="SignalP"/>
    </source>
</evidence>
<evidence type="ECO:0000313" key="4">
    <source>
        <dbReference type="EMBL" id="CAJ1945168.1"/>
    </source>
</evidence>
<evidence type="ECO:0000259" key="3">
    <source>
        <dbReference type="PROSITE" id="PS50280"/>
    </source>
</evidence>
<dbReference type="AlphaFoldDB" id="A0AAD2CSM7"/>
<dbReference type="Pfam" id="PF00856">
    <property type="entry name" value="SET"/>
    <property type="match status" value="1"/>
</dbReference>
<sequence length="707" mass="80244">MTSISHVVLGIAILHLITPLLALENSRHDARKKVLDWLAENPEFKLNDKLAMRDGSIVVEETIEADEVLMVIPESKILTVDDEEDEDPSLCLLFEYLDYEIGLGEESKFAPYIFQIQQEQASDLLLPSLWSSTAQRLIMVVSITSPNFDIVSLIDDYSECIYYAKEDEDIVDEDVAQEDIADRDITAPVAEKHQVKHPDDSKTENKALEISPEDKVDRLILALAIKHQIDQTYFVPLYDQLPHHHLTYNVKHSVRDDDAIEVVAIETIPVGDEVVRQTKSCLQNCSPLETTVAIDTLKKYGEVQPYPHLWKLGNDLSFIYNGNSPEPIEDTMRGKGKSVKWINPPTRESQLEIMDEELTRQRKAYRKEVLLSTDSVDPKEWEQIDRYCRSLMGALKDAIKEGYEYLDTLETLQGNGDSQSDDDSEDESQEPSDHITERDNSVDGSCIADDVANEQYQEAEGVIPGSSMERVQEEMLAMKDALHHDYFGYLQGEANDPWLVKGCGTSERCTMVHIAKSRGCNSYDFNARRNQTEWATMRSAYIATVGPRRASIKLSYGSGFRIPIKIAHSPGRGRGVFATTDIPKGTLVWTSDFTATFEEGFQFRKFLSVLPDDMVCDLLFWCYTMKDEGEHVIACDLDESSLFNHADHRFEYNIGEIPVTNEGREEQKRKTRDIDSAFSLRDIDAGEELITSYDEFHSFGFDEMGLA</sequence>
<dbReference type="InterPro" id="IPR001214">
    <property type="entry name" value="SET_dom"/>
</dbReference>
<proteinExistence type="predicted"/>
<feature type="domain" description="SET" evidence="3">
    <location>
        <begin position="562"/>
        <end position="694"/>
    </location>
</feature>